<name>A0ABV0W698_9TELE</name>
<keyword evidence="1 4" id="KW-0245">EGF-like domain</keyword>
<dbReference type="InterPro" id="IPR049883">
    <property type="entry name" value="NOTCH1_EGF-like"/>
</dbReference>
<accession>A0ABV0W698</accession>
<dbReference type="GO" id="GO:0016301">
    <property type="term" value="F:kinase activity"/>
    <property type="evidence" value="ECO:0007669"/>
    <property type="project" value="UniProtKB-KW"/>
</dbReference>
<organism evidence="6 7">
    <name type="scientific">Xenotaenia resolanae</name>
    <dbReference type="NCBI Taxonomy" id="208358"/>
    <lineage>
        <taxon>Eukaryota</taxon>
        <taxon>Metazoa</taxon>
        <taxon>Chordata</taxon>
        <taxon>Craniata</taxon>
        <taxon>Vertebrata</taxon>
        <taxon>Euteleostomi</taxon>
        <taxon>Actinopterygii</taxon>
        <taxon>Neopterygii</taxon>
        <taxon>Teleostei</taxon>
        <taxon>Neoteleostei</taxon>
        <taxon>Acanthomorphata</taxon>
        <taxon>Ovalentaria</taxon>
        <taxon>Atherinomorphae</taxon>
        <taxon>Cyprinodontiformes</taxon>
        <taxon>Goodeidae</taxon>
        <taxon>Xenotaenia</taxon>
    </lineage>
</organism>
<keyword evidence="6" id="KW-0418">Kinase</keyword>
<dbReference type="Gene3D" id="2.10.25.10">
    <property type="entry name" value="Laminin"/>
    <property type="match status" value="2"/>
</dbReference>
<evidence type="ECO:0000256" key="3">
    <source>
        <dbReference type="ARBA" id="ARBA00023180"/>
    </source>
</evidence>
<evidence type="ECO:0000256" key="4">
    <source>
        <dbReference type="PROSITE-ProRule" id="PRU00076"/>
    </source>
</evidence>
<dbReference type="PROSITE" id="PS01187">
    <property type="entry name" value="EGF_CA"/>
    <property type="match status" value="1"/>
</dbReference>
<dbReference type="InterPro" id="IPR018097">
    <property type="entry name" value="EGF_Ca-bd_CS"/>
</dbReference>
<dbReference type="InterPro" id="IPR051586">
    <property type="entry name" value="PKC-binding_NELL"/>
</dbReference>
<evidence type="ECO:0000256" key="1">
    <source>
        <dbReference type="ARBA" id="ARBA00022536"/>
    </source>
</evidence>
<evidence type="ECO:0000313" key="7">
    <source>
        <dbReference type="Proteomes" id="UP001444071"/>
    </source>
</evidence>
<dbReference type="PROSITE" id="PS50026">
    <property type="entry name" value="EGF_3"/>
    <property type="match status" value="2"/>
</dbReference>
<protein>
    <submittedName>
        <fullName evidence="6">Protein kinase C-binding protein nell2</fullName>
    </submittedName>
</protein>
<keyword evidence="7" id="KW-1185">Reference proteome</keyword>
<evidence type="ECO:0000259" key="5">
    <source>
        <dbReference type="PROSITE" id="PS50026"/>
    </source>
</evidence>
<evidence type="ECO:0000313" key="6">
    <source>
        <dbReference type="EMBL" id="MEQ2265113.1"/>
    </source>
</evidence>
<comment type="caution">
    <text evidence="4">Lacks conserved residue(s) required for the propagation of feature annotation.</text>
</comment>
<keyword evidence="6" id="KW-0808">Transferase</keyword>
<proteinExistence type="predicted"/>
<sequence>MSYCLSPSSDIDECADGFVECDSKSTCVNLPGWYHCECRDGYHDNGLFSANGESCVDINECKTGRNTCANDTVCFNLEGGYDCRCPHGHNCTGDCIHDNKVKHSGQIWVLDSDRCSVCSCQVIKRARWRAKKA</sequence>
<dbReference type="SMART" id="SM00181">
    <property type="entry name" value="EGF"/>
    <property type="match status" value="2"/>
</dbReference>
<gene>
    <name evidence="6" type="primary">NELL2</name>
    <name evidence="6" type="ORF">XENORESO_002427</name>
</gene>
<dbReference type="InterPro" id="IPR001881">
    <property type="entry name" value="EGF-like_Ca-bd_dom"/>
</dbReference>
<dbReference type="PROSITE" id="PS00010">
    <property type="entry name" value="ASX_HYDROXYL"/>
    <property type="match status" value="2"/>
</dbReference>
<reference evidence="6 7" key="1">
    <citation type="submission" date="2021-06" db="EMBL/GenBank/DDBJ databases">
        <authorList>
            <person name="Palmer J.M."/>
        </authorList>
    </citation>
    <scope>NUCLEOTIDE SEQUENCE [LARGE SCALE GENOMIC DNA]</scope>
    <source>
        <strain evidence="6 7">XR_2019</strain>
        <tissue evidence="6">Muscle</tissue>
    </source>
</reference>
<dbReference type="PANTHER" id="PTHR24042:SF0">
    <property type="entry name" value="PROTEIN KINASE C-BINDING PROTEIN NELL2"/>
    <property type="match status" value="1"/>
</dbReference>
<dbReference type="SUPFAM" id="SSF57196">
    <property type="entry name" value="EGF/Laminin"/>
    <property type="match status" value="2"/>
</dbReference>
<dbReference type="EMBL" id="JAHRIM010031447">
    <property type="protein sequence ID" value="MEQ2265113.1"/>
    <property type="molecule type" value="Genomic_DNA"/>
</dbReference>
<keyword evidence="2" id="KW-1015">Disulfide bond</keyword>
<dbReference type="Pfam" id="PF07645">
    <property type="entry name" value="EGF_CA"/>
    <property type="match status" value="2"/>
</dbReference>
<dbReference type="PANTHER" id="PTHR24042">
    <property type="entry name" value="NEL HOMOLOG"/>
    <property type="match status" value="1"/>
</dbReference>
<evidence type="ECO:0000256" key="2">
    <source>
        <dbReference type="ARBA" id="ARBA00023157"/>
    </source>
</evidence>
<dbReference type="Proteomes" id="UP001444071">
    <property type="component" value="Unassembled WGS sequence"/>
</dbReference>
<dbReference type="InterPro" id="IPR000742">
    <property type="entry name" value="EGF"/>
</dbReference>
<comment type="caution">
    <text evidence="6">The sequence shown here is derived from an EMBL/GenBank/DDBJ whole genome shotgun (WGS) entry which is preliminary data.</text>
</comment>
<keyword evidence="3" id="KW-0325">Glycoprotein</keyword>
<dbReference type="CDD" id="cd00054">
    <property type="entry name" value="EGF_CA"/>
    <property type="match status" value="2"/>
</dbReference>
<dbReference type="InterPro" id="IPR000152">
    <property type="entry name" value="EGF-type_Asp/Asn_hydroxyl_site"/>
</dbReference>
<feature type="domain" description="EGF-like" evidence="5">
    <location>
        <begin position="57"/>
        <end position="92"/>
    </location>
</feature>
<dbReference type="SMART" id="SM00179">
    <property type="entry name" value="EGF_CA"/>
    <property type="match status" value="2"/>
</dbReference>
<feature type="domain" description="EGF-like" evidence="5">
    <location>
        <begin position="10"/>
        <end position="45"/>
    </location>
</feature>